<dbReference type="Proteomes" id="UP000242146">
    <property type="component" value="Unassembled WGS sequence"/>
</dbReference>
<accession>A0A1X2GM78</accession>
<sequence length="244" mass="28210">MIKRVCSSFLAGLHNMAHRPFPSVDRTLANSAVKNPSVFLFFFRLLFPTHFLATNLRMSIRLIKTAIEAAAGATFDLKDFTKVSVGQCKEIMDRYVDLTMNEIHCRDHLENGARVLHDMQLLLSKKDKLDYLELNRLIQGAGQLEYICGLVKNAKKQAMDGYLRYQREQMAYMTADVPPFQHFPAPPLSDDYLSSHPDSSSTSEPYSPYLQSFHFQCRMLQNKYDVWENECHGVRIERQRKHSK</sequence>
<proteinExistence type="predicted"/>
<name>A0A1X2GM78_9FUNG</name>
<dbReference type="EMBL" id="MCGT01000009">
    <property type="protein sequence ID" value="ORX56907.1"/>
    <property type="molecule type" value="Genomic_DNA"/>
</dbReference>
<protein>
    <submittedName>
        <fullName evidence="1">Uncharacterized protein</fullName>
    </submittedName>
</protein>
<gene>
    <name evidence="1" type="ORF">DM01DRAFT_51954</name>
</gene>
<organism evidence="1 2">
    <name type="scientific">Hesseltinella vesiculosa</name>
    <dbReference type="NCBI Taxonomy" id="101127"/>
    <lineage>
        <taxon>Eukaryota</taxon>
        <taxon>Fungi</taxon>
        <taxon>Fungi incertae sedis</taxon>
        <taxon>Mucoromycota</taxon>
        <taxon>Mucoromycotina</taxon>
        <taxon>Mucoromycetes</taxon>
        <taxon>Mucorales</taxon>
        <taxon>Cunninghamellaceae</taxon>
        <taxon>Hesseltinella</taxon>
    </lineage>
</organism>
<dbReference type="AlphaFoldDB" id="A0A1X2GM78"/>
<keyword evidence="2" id="KW-1185">Reference proteome</keyword>
<reference evidence="1 2" key="1">
    <citation type="submission" date="2016-07" db="EMBL/GenBank/DDBJ databases">
        <title>Pervasive Adenine N6-methylation of Active Genes in Fungi.</title>
        <authorList>
            <consortium name="DOE Joint Genome Institute"/>
            <person name="Mondo S.J."/>
            <person name="Dannebaum R.O."/>
            <person name="Kuo R.C."/>
            <person name="Labutti K."/>
            <person name="Haridas S."/>
            <person name="Kuo A."/>
            <person name="Salamov A."/>
            <person name="Ahrendt S.R."/>
            <person name="Lipzen A."/>
            <person name="Sullivan W."/>
            <person name="Andreopoulos W.B."/>
            <person name="Clum A."/>
            <person name="Lindquist E."/>
            <person name="Daum C."/>
            <person name="Ramamoorthy G.K."/>
            <person name="Gryganskyi A."/>
            <person name="Culley D."/>
            <person name="Magnuson J.K."/>
            <person name="James T.Y."/>
            <person name="O'Malley M.A."/>
            <person name="Stajich J.E."/>
            <person name="Spatafora J.W."/>
            <person name="Visel A."/>
            <person name="Grigoriev I.V."/>
        </authorList>
    </citation>
    <scope>NUCLEOTIDE SEQUENCE [LARGE SCALE GENOMIC DNA]</scope>
    <source>
        <strain evidence="1 2">NRRL 3301</strain>
    </source>
</reference>
<evidence type="ECO:0000313" key="1">
    <source>
        <dbReference type="EMBL" id="ORX56907.1"/>
    </source>
</evidence>
<evidence type="ECO:0000313" key="2">
    <source>
        <dbReference type="Proteomes" id="UP000242146"/>
    </source>
</evidence>
<comment type="caution">
    <text evidence="1">The sequence shown here is derived from an EMBL/GenBank/DDBJ whole genome shotgun (WGS) entry which is preliminary data.</text>
</comment>